<dbReference type="EMBL" id="CAXDID020000235">
    <property type="protein sequence ID" value="CAL6061427.1"/>
    <property type="molecule type" value="Genomic_DNA"/>
</dbReference>
<gene>
    <name evidence="2" type="ORF">HINF_LOCUS49701</name>
    <name evidence="1" type="ORF">HINF_LOCUS5784</name>
</gene>
<reference evidence="1" key="1">
    <citation type="submission" date="2023-06" db="EMBL/GenBank/DDBJ databases">
        <authorList>
            <person name="Kurt Z."/>
        </authorList>
    </citation>
    <scope>NUCLEOTIDE SEQUENCE</scope>
</reference>
<sequence length="102" mass="12306">MLSFEIEESRFNLFESKSQILKTVGTHSQCHWQRFSFQQETHRDLKFDTSLCMFILFDFCNHAQIQYCVTRQLTCVYYERCALDVVRVATYFDQDLDRHVAF</sequence>
<reference evidence="2 3" key="2">
    <citation type="submission" date="2024-07" db="EMBL/GenBank/DDBJ databases">
        <authorList>
            <person name="Akdeniz Z."/>
        </authorList>
    </citation>
    <scope>NUCLEOTIDE SEQUENCE [LARGE SCALE GENOMIC DNA]</scope>
</reference>
<keyword evidence="3" id="KW-1185">Reference proteome</keyword>
<dbReference type="AlphaFoldDB" id="A0AA86NEL0"/>
<evidence type="ECO:0000313" key="3">
    <source>
        <dbReference type="Proteomes" id="UP001642409"/>
    </source>
</evidence>
<dbReference type="EMBL" id="CATOUU010000153">
    <property type="protein sequence ID" value="CAI9918139.1"/>
    <property type="molecule type" value="Genomic_DNA"/>
</dbReference>
<dbReference type="Proteomes" id="UP001642409">
    <property type="component" value="Unassembled WGS sequence"/>
</dbReference>
<name>A0AA86NEL0_9EUKA</name>
<organism evidence="1">
    <name type="scientific">Hexamita inflata</name>
    <dbReference type="NCBI Taxonomy" id="28002"/>
    <lineage>
        <taxon>Eukaryota</taxon>
        <taxon>Metamonada</taxon>
        <taxon>Diplomonadida</taxon>
        <taxon>Hexamitidae</taxon>
        <taxon>Hexamitinae</taxon>
        <taxon>Hexamita</taxon>
    </lineage>
</organism>
<protein>
    <submittedName>
        <fullName evidence="2">Hypothetical_protein</fullName>
    </submittedName>
</protein>
<comment type="caution">
    <text evidence="1">The sequence shown here is derived from an EMBL/GenBank/DDBJ whole genome shotgun (WGS) entry which is preliminary data.</text>
</comment>
<evidence type="ECO:0000313" key="2">
    <source>
        <dbReference type="EMBL" id="CAL6061427.1"/>
    </source>
</evidence>
<proteinExistence type="predicted"/>
<evidence type="ECO:0000313" key="1">
    <source>
        <dbReference type="EMBL" id="CAI9918139.1"/>
    </source>
</evidence>
<accession>A0AA86NEL0</accession>